<accession>A0A1W0XDX6</accession>
<evidence type="ECO:0000313" key="3">
    <source>
        <dbReference type="EMBL" id="OQV25673.1"/>
    </source>
</evidence>
<organism evidence="3 4">
    <name type="scientific">Hypsibius exemplaris</name>
    <name type="common">Freshwater tardigrade</name>
    <dbReference type="NCBI Taxonomy" id="2072580"/>
    <lineage>
        <taxon>Eukaryota</taxon>
        <taxon>Metazoa</taxon>
        <taxon>Ecdysozoa</taxon>
        <taxon>Tardigrada</taxon>
        <taxon>Eutardigrada</taxon>
        <taxon>Parachela</taxon>
        <taxon>Hypsibioidea</taxon>
        <taxon>Hypsibiidae</taxon>
        <taxon>Hypsibius</taxon>
    </lineage>
</organism>
<gene>
    <name evidence="3" type="ORF">BV898_00605</name>
</gene>
<dbReference type="OrthoDB" id="6428908at2759"/>
<dbReference type="GO" id="GO:0008061">
    <property type="term" value="F:chitin binding"/>
    <property type="evidence" value="ECO:0007669"/>
    <property type="project" value="InterPro"/>
</dbReference>
<feature type="chain" id="PRO_5012800016" description="Chitin-binding type-2 domain-containing protein" evidence="1">
    <location>
        <begin position="17"/>
        <end position="194"/>
    </location>
</feature>
<dbReference type="PANTHER" id="PTHR22933">
    <property type="entry name" value="FI18007P1-RELATED"/>
    <property type="match status" value="1"/>
</dbReference>
<feature type="domain" description="Chitin-binding type-2" evidence="2">
    <location>
        <begin position="70"/>
        <end position="129"/>
    </location>
</feature>
<dbReference type="SMART" id="SM00494">
    <property type="entry name" value="ChtBD2"/>
    <property type="match status" value="1"/>
</dbReference>
<dbReference type="Pfam" id="PF01607">
    <property type="entry name" value="CBM_14"/>
    <property type="match status" value="1"/>
</dbReference>
<evidence type="ECO:0000256" key="1">
    <source>
        <dbReference type="SAM" id="SignalP"/>
    </source>
</evidence>
<dbReference type="AlphaFoldDB" id="A0A1W0XDX6"/>
<dbReference type="Gene3D" id="2.170.140.10">
    <property type="entry name" value="Chitin binding domain"/>
    <property type="match status" value="1"/>
</dbReference>
<keyword evidence="1" id="KW-0732">Signal</keyword>
<protein>
    <recommendedName>
        <fullName evidence="2">Chitin-binding type-2 domain-containing protein</fullName>
    </recommendedName>
</protein>
<feature type="signal peptide" evidence="1">
    <location>
        <begin position="1"/>
        <end position="16"/>
    </location>
</feature>
<dbReference type="SUPFAM" id="SSF57625">
    <property type="entry name" value="Invertebrate chitin-binding proteins"/>
    <property type="match status" value="1"/>
</dbReference>
<dbReference type="InterPro" id="IPR002557">
    <property type="entry name" value="Chitin-bd_dom"/>
</dbReference>
<evidence type="ECO:0000313" key="4">
    <source>
        <dbReference type="Proteomes" id="UP000192578"/>
    </source>
</evidence>
<sequence>MIFLVVASAFVSVAMGQDQQTFTGQQNNRLVGKFVYDLLKPPLTAAEVQTIMTSRDANNYPQYNTIPQTNFSCGQKNQAGFYADVEAQCQLWHRCDLAGKQTNYLCTNSTVFNQITLVCDSWYNVDCQRSIELEDFANSRLYTNQPLFDSPPADYVSPSQLVLLQNQGLIAQQQIQASPAIQQQKPQTVIVNRA</sequence>
<reference evidence="4" key="1">
    <citation type="submission" date="2017-01" db="EMBL/GenBank/DDBJ databases">
        <title>Comparative genomics of anhydrobiosis in the tardigrade Hypsibius dujardini.</title>
        <authorList>
            <person name="Yoshida Y."/>
            <person name="Koutsovoulos G."/>
            <person name="Laetsch D."/>
            <person name="Stevens L."/>
            <person name="Kumar S."/>
            <person name="Horikawa D."/>
            <person name="Ishino K."/>
            <person name="Komine S."/>
            <person name="Tomita M."/>
            <person name="Blaxter M."/>
            <person name="Arakawa K."/>
        </authorList>
    </citation>
    <scope>NUCLEOTIDE SEQUENCE [LARGE SCALE GENOMIC DNA]</scope>
    <source>
        <strain evidence="4">Z151</strain>
    </source>
</reference>
<dbReference type="EMBL" id="MTYJ01000002">
    <property type="protein sequence ID" value="OQV25673.1"/>
    <property type="molecule type" value="Genomic_DNA"/>
</dbReference>
<dbReference type="InterPro" id="IPR036508">
    <property type="entry name" value="Chitin-bd_dom_sf"/>
</dbReference>
<dbReference type="Proteomes" id="UP000192578">
    <property type="component" value="Unassembled WGS sequence"/>
</dbReference>
<name>A0A1W0XDX6_HYPEX</name>
<comment type="caution">
    <text evidence="3">The sequence shown here is derived from an EMBL/GenBank/DDBJ whole genome shotgun (WGS) entry which is preliminary data.</text>
</comment>
<keyword evidence="4" id="KW-1185">Reference proteome</keyword>
<dbReference type="PANTHER" id="PTHR22933:SF43">
    <property type="entry name" value="LP10131P"/>
    <property type="match status" value="1"/>
</dbReference>
<evidence type="ECO:0000259" key="2">
    <source>
        <dbReference type="PROSITE" id="PS50940"/>
    </source>
</evidence>
<proteinExistence type="predicted"/>
<dbReference type="GO" id="GO:0005576">
    <property type="term" value="C:extracellular region"/>
    <property type="evidence" value="ECO:0007669"/>
    <property type="project" value="InterPro"/>
</dbReference>
<dbReference type="InterPro" id="IPR052976">
    <property type="entry name" value="Scoloptoxin-like"/>
</dbReference>
<dbReference type="PROSITE" id="PS50940">
    <property type="entry name" value="CHIT_BIND_II"/>
    <property type="match status" value="1"/>
</dbReference>